<accession>A0A7M1UR99</accession>
<proteinExistence type="predicted"/>
<protein>
    <recommendedName>
        <fullName evidence="3">Phosphatidate cytidylyltransferase</fullName>
    </recommendedName>
</protein>
<dbReference type="KEGG" id="tcs:IMZ38_01965"/>
<dbReference type="AlphaFoldDB" id="A0A7M1UR99"/>
<dbReference type="OrthoDB" id="380230at2157"/>
<name>A0A7M1UR99_9CREN</name>
<evidence type="ECO:0000313" key="2">
    <source>
        <dbReference type="Proteomes" id="UP000593766"/>
    </source>
</evidence>
<organism evidence="1 2">
    <name type="scientific">Thermosphaera chiliense</name>
    <dbReference type="NCBI Taxonomy" id="3402707"/>
    <lineage>
        <taxon>Archaea</taxon>
        <taxon>Thermoproteota</taxon>
        <taxon>Thermoprotei</taxon>
        <taxon>Desulfurococcales</taxon>
        <taxon>Desulfurococcaceae</taxon>
        <taxon>Thermosphaera</taxon>
    </lineage>
</organism>
<dbReference type="Proteomes" id="UP000593766">
    <property type="component" value="Chromosome"/>
</dbReference>
<keyword evidence="2" id="KW-1185">Reference proteome</keyword>
<evidence type="ECO:0000313" key="1">
    <source>
        <dbReference type="EMBL" id="QOR94721.1"/>
    </source>
</evidence>
<dbReference type="PROSITE" id="PS51257">
    <property type="entry name" value="PROKAR_LIPOPROTEIN"/>
    <property type="match status" value="1"/>
</dbReference>
<dbReference type="RefSeq" id="WP_193436518.1">
    <property type="nucleotide sequence ID" value="NZ_CP063144.1"/>
</dbReference>
<dbReference type="GeneID" id="59454145"/>
<reference evidence="1 2" key="1">
    <citation type="submission" date="2020-10" db="EMBL/GenBank/DDBJ databases">
        <title>Complete genome sequence of Thermosphaera aggregans strain 3507.</title>
        <authorList>
            <person name="Zayulina K.S."/>
            <person name="Elcheninov A.G."/>
            <person name="Toshchakov S.V."/>
            <person name="Kublanov I.V."/>
            <person name="Kochetkova T.V."/>
        </authorList>
    </citation>
    <scope>NUCLEOTIDE SEQUENCE [LARGE SCALE GENOMIC DNA]</scope>
    <source>
        <strain evidence="1 2">3507</strain>
    </source>
</reference>
<sequence>MRNPRLLLTALSLILALACFLNGEYGAALAIASTAVFLELVSRWAGVEDYRED</sequence>
<dbReference type="EMBL" id="CP063144">
    <property type="protein sequence ID" value="QOR94721.1"/>
    <property type="molecule type" value="Genomic_DNA"/>
</dbReference>
<gene>
    <name evidence="1" type="ORF">IMZ38_01965</name>
</gene>
<evidence type="ECO:0008006" key="3">
    <source>
        <dbReference type="Google" id="ProtNLM"/>
    </source>
</evidence>